<evidence type="ECO:0000256" key="1">
    <source>
        <dbReference type="SAM" id="MobiDB-lite"/>
    </source>
</evidence>
<sequence length="948" mass="104408">MGSICLSSASILRCASLTRLHNILLIIPTILELIFATALIFIKWGSGRRHLLLSAEGWIYFILALVELLSDVLPAVRDDLPLFRAFDVGIGVASFLPVFFYTFFLFLFTSGELVESLPRRIRNVAKLALILFVPAIVIFNEVASFMGVSIRTVQRPGLDDPVVAIGFTSKQKETLWAFFTSTTLALLTAFQASVFCFAFFRLFQAITHQRRIEAKDEDKAHLIKGIGWISAGAKLGALETVVGFAGGGFGVVMTRRLMRMLSRACLIIGIVKGVDIVEDFRVVSSSSSSNPRLSTFRELSPTATAFHATPRAPSALPRSKRNTLVKPNPRGQSMSTAPNMEEFTSIKEKQNAQRVTVMYNKGTPTLYMRFSSLNLPSPALIVEQVKSRPPSEWSIERYRSKSRGPETPYAKSVFTIEYIDPPQTAMDEANANWSVDLEKVGELGAQQQLQVPEKAALNVYRQSILSPAPSFNGPFEIVTIQRQTVSHQAAQPQVLKTLTRSGSLDSQSTSMTPISFAPPSMSNVKPQETTVTGEPLTQSPVEADPETDVDAEEAALRAKSMSIRSMPDSLQAVRELASQFPGPPGRRPSSTVYEEDDGSVLDYPPGIIVVQALGSPSQLEHDVDLRRMTVATQNTTSSWGNMKLQRRANARVADPPPSYKSYEQQPIDPFSDEPTPTADKSFSYQHRTPPWEKLTINTAIAQPGLLAPPPQETSRFSPDDDEITAASVLSGLAPFTGMRDDDTPPTEFSTALDTGKSRQLKSSRAEEPYPTPTRKSLAPSSYSKQSGEKLERVAQWVDTSASVEDALEQAAIEAPAREQQRRDNDLQNLHDRGKSIDNLIIPWLKHPDDERKIVKETNAQITRVKSVGKAPRKSTPTPTRSGLVRGSLHLQPLVIPPRNDSMPEAVQVQVEYGSVESTLTGKGVLRDSEVLGMEDAMHMKQIKQGNYI</sequence>
<feature type="compositionally biased region" description="Polar residues" evidence="1">
    <location>
        <begin position="500"/>
        <end position="513"/>
    </location>
</feature>
<dbReference type="AlphaFoldDB" id="A0A9W8MRT9"/>
<feature type="transmembrane region" description="Helical" evidence="2">
    <location>
        <begin position="24"/>
        <end position="45"/>
    </location>
</feature>
<keyword evidence="4" id="KW-1185">Reference proteome</keyword>
<feature type="compositionally biased region" description="Polar residues" evidence="1">
    <location>
        <begin position="520"/>
        <end position="540"/>
    </location>
</feature>
<feature type="region of interest" description="Disordered" evidence="1">
    <location>
        <begin position="734"/>
        <end position="787"/>
    </location>
</feature>
<dbReference type="EMBL" id="JANKHO010000874">
    <property type="protein sequence ID" value="KAJ3505516.1"/>
    <property type="molecule type" value="Genomic_DNA"/>
</dbReference>
<feature type="transmembrane region" description="Helical" evidence="2">
    <location>
        <begin position="176"/>
        <end position="203"/>
    </location>
</feature>
<comment type="caution">
    <text evidence="3">The sequence shown here is derived from an EMBL/GenBank/DDBJ whole genome shotgun (WGS) entry which is preliminary data.</text>
</comment>
<keyword evidence="2" id="KW-0812">Transmembrane</keyword>
<feature type="region of interest" description="Disordered" evidence="1">
    <location>
        <begin position="646"/>
        <end position="685"/>
    </location>
</feature>
<feature type="region of interest" description="Disordered" evidence="1">
    <location>
        <begin position="309"/>
        <end position="337"/>
    </location>
</feature>
<dbReference type="Proteomes" id="UP001148786">
    <property type="component" value="Unassembled WGS sequence"/>
</dbReference>
<feature type="transmembrane region" description="Helical" evidence="2">
    <location>
        <begin position="88"/>
        <end position="108"/>
    </location>
</feature>
<keyword evidence="2" id="KW-1133">Transmembrane helix</keyword>
<dbReference type="OrthoDB" id="3219582at2759"/>
<feature type="transmembrane region" description="Helical" evidence="2">
    <location>
        <begin position="129"/>
        <end position="150"/>
    </location>
</feature>
<reference evidence="3" key="1">
    <citation type="submission" date="2022-07" db="EMBL/GenBank/DDBJ databases">
        <title>Genome Sequence of Agrocybe chaxingu.</title>
        <authorList>
            <person name="Buettner E."/>
        </authorList>
    </citation>
    <scope>NUCLEOTIDE SEQUENCE</scope>
    <source>
        <strain evidence="3">MP-N11</strain>
    </source>
</reference>
<evidence type="ECO:0000256" key="2">
    <source>
        <dbReference type="SAM" id="Phobius"/>
    </source>
</evidence>
<proteinExistence type="predicted"/>
<gene>
    <name evidence="3" type="ORF">NLJ89_g7374</name>
</gene>
<keyword evidence="2" id="KW-0472">Membrane</keyword>
<accession>A0A9W8MRT9</accession>
<evidence type="ECO:0000313" key="4">
    <source>
        <dbReference type="Proteomes" id="UP001148786"/>
    </source>
</evidence>
<name>A0A9W8MRT9_9AGAR</name>
<feature type="region of interest" description="Disordered" evidence="1">
    <location>
        <begin position="500"/>
        <end position="548"/>
    </location>
</feature>
<feature type="region of interest" description="Disordered" evidence="1">
    <location>
        <begin position="866"/>
        <end position="886"/>
    </location>
</feature>
<evidence type="ECO:0000313" key="3">
    <source>
        <dbReference type="EMBL" id="KAJ3505516.1"/>
    </source>
</evidence>
<protein>
    <submittedName>
        <fullName evidence="3">Uncharacterized protein</fullName>
    </submittedName>
</protein>
<organism evidence="3 4">
    <name type="scientific">Agrocybe chaxingu</name>
    <dbReference type="NCBI Taxonomy" id="84603"/>
    <lineage>
        <taxon>Eukaryota</taxon>
        <taxon>Fungi</taxon>
        <taxon>Dikarya</taxon>
        <taxon>Basidiomycota</taxon>
        <taxon>Agaricomycotina</taxon>
        <taxon>Agaricomycetes</taxon>
        <taxon>Agaricomycetidae</taxon>
        <taxon>Agaricales</taxon>
        <taxon>Agaricineae</taxon>
        <taxon>Strophariaceae</taxon>
        <taxon>Agrocybe</taxon>
    </lineage>
</organism>
<feature type="transmembrane region" description="Helical" evidence="2">
    <location>
        <begin position="57"/>
        <end position="76"/>
    </location>
</feature>